<dbReference type="InterPro" id="IPR029058">
    <property type="entry name" value="AB_hydrolase_fold"/>
</dbReference>
<evidence type="ECO:0000259" key="3">
    <source>
        <dbReference type="Pfam" id="PF01738"/>
    </source>
</evidence>
<dbReference type="EMBL" id="SRSO01000009">
    <property type="protein sequence ID" value="TGV03052.1"/>
    <property type="molecule type" value="Genomic_DNA"/>
</dbReference>
<dbReference type="GO" id="GO:0016787">
    <property type="term" value="F:hydrolase activity"/>
    <property type="evidence" value="ECO:0007669"/>
    <property type="project" value="InterPro"/>
</dbReference>
<dbReference type="AlphaFoldDB" id="A0A4S1DZN7"/>
<evidence type="ECO:0000256" key="1">
    <source>
        <dbReference type="ARBA" id="ARBA00022729"/>
    </source>
</evidence>
<feature type="chain" id="PRO_5021010687" evidence="2">
    <location>
        <begin position="26"/>
        <end position="282"/>
    </location>
</feature>
<dbReference type="Pfam" id="PF01738">
    <property type="entry name" value="DLH"/>
    <property type="match status" value="1"/>
</dbReference>
<gene>
    <name evidence="4" type="ORF">EM932_08695</name>
</gene>
<sequence length="282" mass="31988">MKTFKNLFLLIAVFVLGIISTHAQTTEEDNLLAIKRHRQAAKNILEIAKEFEAKTYINNKKETLVYRLLKPLNYDSNKKYPLVVCLSGSGGRGTDNIKQISGCWPSQILSKPENRENYPCFLFVPQCPPNLNWGISSPNMNQINVSNPIESLVFDVIKNIEDEYSVDVDRLYITGQSMGGFGTWHYILTHPKMFAAAIPICGKGNPELAHKIVDVPIWAFHGAEDSAVSVDYSRRMIKSIQKLGGKPLYTEFENVGHISWPLAYDTPGLLEWLFKQKLDRRK</sequence>
<organism evidence="4 5">
    <name type="scientific">Flavivirga rizhaonensis</name>
    <dbReference type="NCBI Taxonomy" id="2559571"/>
    <lineage>
        <taxon>Bacteria</taxon>
        <taxon>Pseudomonadati</taxon>
        <taxon>Bacteroidota</taxon>
        <taxon>Flavobacteriia</taxon>
        <taxon>Flavobacteriales</taxon>
        <taxon>Flavobacteriaceae</taxon>
        <taxon>Flavivirga</taxon>
    </lineage>
</organism>
<dbReference type="SUPFAM" id="SSF53474">
    <property type="entry name" value="alpha/beta-Hydrolases"/>
    <property type="match status" value="1"/>
</dbReference>
<evidence type="ECO:0000256" key="2">
    <source>
        <dbReference type="SAM" id="SignalP"/>
    </source>
</evidence>
<dbReference type="RefSeq" id="WP_135876793.1">
    <property type="nucleotide sequence ID" value="NZ_SRSO01000009.1"/>
</dbReference>
<accession>A0A4S1DZN7</accession>
<feature type="signal peptide" evidence="2">
    <location>
        <begin position="1"/>
        <end position="25"/>
    </location>
</feature>
<dbReference type="PANTHER" id="PTHR43037:SF1">
    <property type="entry name" value="BLL1128 PROTEIN"/>
    <property type="match status" value="1"/>
</dbReference>
<dbReference type="PANTHER" id="PTHR43037">
    <property type="entry name" value="UNNAMED PRODUCT-RELATED"/>
    <property type="match status" value="1"/>
</dbReference>
<dbReference type="InterPro" id="IPR002925">
    <property type="entry name" value="Dienelactn_hydro"/>
</dbReference>
<comment type="caution">
    <text evidence="4">The sequence shown here is derived from an EMBL/GenBank/DDBJ whole genome shotgun (WGS) entry which is preliminary data.</text>
</comment>
<dbReference type="Gene3D" id="3.40.50.1820">
    <property type="entry name" value="alpha/beta hydrolase"/>
    <property type="match status" value="1"/>
</dbReference>
<keyword evidence="5" id="KW-1185">Reference proteome</keyword>
<name>A0A4S1DZN7_9FLAO</name>
<dbReference type="Proteomes" id="UP000307602">
    <property type="component" value="Unassembled WGS sequence"/>
</dbReference>
<proteinExistence type="predicted"/>
<protein>
    <submittedName>
        <fullName evidence="4">Phospholipase</fullName>
    </submittedName>
</protein>
<dbReference type="InterPro" id="IPR050955">
    <property type="entry name" value="Plant_Biomass_Hydrol_Est"/>
</dbReference>
<dbReference type="OrthoDB" id="9764953at2"/>
<reference evidence="4 5" key="1">
    <citation type="submission" date="2019-04" db="EMBL/GenBank/DDBJ databases">
        <authorList>
            <person name="Liu A."/>
        </authorList>
    </citation>
    <scope>NUCLEOTIDE SEQUENCE [LARGE SCALE GENOMIC DNA]</scope>
    <source>
        <strain evidence="4 5">RZ03</strain>
    </source>
</reference>
<evidence type="ECO:0000313" key="5">
    <source>
        <dbReference type="Proteomes" id="UP000307602"/>
    </source>
</evidence>
<keyword evidence="1 2" id="KW-0732">Signal</keyword>
<evidence type="ECO:0000313" key="4">
    <source>
        <dbReference type="EMBL" id="TGV03052.1"/>
    </source>
</evidence>
<feature type="domain" description="Dienelactone hydrolase" evidence="3">
    <location>
        <begin position="150"/>
        <end position="257"/>
    </location>
</feature>